<evidence type="ECO:0000313" key="1">
    <source>
        <dbReference type="EMBL" id="MBW80953.1"/>
    </source>
</evidence>
<reference evidence="1" key="1">
    <citation type="submission" date="2018-02" db="EMBL/GenBank/DDBJ databases">
        <title>Rhizophora mucronata_Transcriptome.</title>
        <authorList>
            <person name="Meera S.P."/>
            <person name="Sreeshan A."/>
            <person name="Augustine A."/>
        </authorList>
    </citation>
    <scope>NUCLEOTIDE SEQUENCE</scope>
    <source>
        <tissue evidence="1">Leaf</tissue>
    </source>
</reference>
<dbReference type="EMBL" id="GGEC01000470">
    <property type="protein sequence ID" value="MBW80953.1"/>
    <property type="molecule type" value="Transcribed_RNA"/>
</dbReference>
<name>A0A2P2II97_RHIMU</name>
<protein>
    <submittedName>
        <fullName evidence="1">Uncharacterized protein</fullName>
    </submittedName>
</protein>
<organism evidence="1">
    <name type="scientific">Rhizophora mucronata</name>
    <name type="common">Asiatic mangrove</name>
    <dbReference type="NCBI Taxonomy" id="61149"/>
    <lineage>
        <taxon>Eukaryota</taxon>
        <taxon>Viridiplantae</taxon>
        <taxon>Streptophyta</taxon>
        <taxon>Embryophyta</taxon>
        <taxon>Tracheophyta</taxon>
        <taxon>Spermatophyta</taxon>
        <taxon>Magnoliopsida</taxon>
        <taxon>eudicotyledons</taxon>
        <taxon>Gunneridae</taxon>
        <taxon>Pentapetalae</taxon>
        <taxon>rosids</taxon>
        <taxon>fabids</taxon>
        <taxon>Malpighiales</taxon>
        <taxon>Rhizophoraceae</taxon>
        <taxon>Rhizophora</taxon>
    </lineage>
</organism>
<dbReference type="AlphaFoldDB" id="A0A2P2II97"/>
<accession>A0A2P2II97</accession>
<sequence length="38" mass="4211">MAISTATFSLSFKFSPFPVVFLFFPLSQSSKLPLPRSS</sequence>
<proteinExistence type="predicted"/>